<evidence type="ECO:0000313" key="9">
    <source>
        <dbReference type="Proteomes" id="UP000308230"/>
    </source>
</evidence>
<sequence length="236" mass="26222">MTDVNILLAFGAGFLSFISPCCLPLYPAFLSYITGVSVAELKEENGMMQKRAILHTVFFLIGFSIIFLVLGMSTSLLGTFFIKYKDLVRQVGAIIIVLFGLVIVGLFQPKFLMKERKLHIRNRPSGYFGSILIGMGFAAGWTPCTGPILAAVIALGVTNPNAGMLYMIAYTLGFAVPFLLMSFFIGKMQWIKRNNQKIVKIGGYLMITMGVFLYFNWMTLFTSFLVNKVFGGFQGF</sequence>
<keyword evidence="9" id="KW-1185">Reference proteome</keyword>
<dbReference type="PANTHER" id="PTHR31272">
    <property type="entry name" value="CYTOCHROME C-TYPE BIOGENESIS PROTEIN HI_1454-RELATED"/>
    <property type="match status" value="1"/>
</dbReference>
<keyword evidence="4 6" id="KW-1133">Transmembrane helix</keyword>
<evidence type="ECO:0000256" key="4">
    <source>
        <dbReference type="ARBA" id="ARBA00022989"/>
    </source>
</evidence>
<reference evidence="8 9" key="1">
    <citation type="submission" date="2019-04" db="EMBL/GenBank/DDBJ databases">
        <title>Bacillus caeni sp. nov., a bacterium isolated from mangrove sediment.</title>
        <authorList>
            <person name="Huang H."/>
            <person name="Mo K."/>
            <person name="Hu Y."/>
        </authorList>
    </citation>
    <scope>NUCLEOTIDE SEQUENCE [LARGE SCALE GENOMIC DNA]</scope>
    <source>
        <strain evidence="8 9">HB172195</strain>
    </source>
</reference>
<comment type="caution">
    <text evidence="8">The sequence shown here is derived from an EMBL/GenBank/DDBJ whole genome shotgun (WGS) entry which is preliminary data.</text>
</comment>
<dbReference type="PANTHER" id="PTHR31272:SF4">
    <property type="entry name" value="CYTOCHROME C-TYPE BIOGENESIS PROTEIN HI_1454-RELATED"/>
    <property type="match status" value="1"/>
</dbReference>
<protein>
    <submittedName>
        <fullName evidence="8">Cytochrome c biogenesis protein CcdA</fullName>
    </submittedName>
</protein>
<dbReference type="OrthoDB" id="9803065at2"/>
<evidence type="ECO:0000256" key="6">
    <source>
        <dbReference type="SAM" id="Phobius"/>
    </source>
</evidence>
<dbReference type="InterPro" id="IPR051790">
    <property type="entry name" value="Cytochrome_c-biogenesis_DsbD"/>
</dbReference>
<evidence type="ECO:0000256" key="3">
    <source>
        <dbReference type="ARBA" id="ARBA00022692"/>
    </source>
</evidence>
<feature type="transmembrane region" description="Helical" evidence="6">
    <location>
        <begin position="127"/>
        <end position="157"/>
    </location>
</feature>
<dbReference type="GO" id="GO:0016020">
    <property type="term" value="C:membrane"/>
    <property type="evidence" value="ECO:0007669"/>
    <property type="project" value="UniProtKB-SubCell"/>
</dbReference>
<evidence type="ECO:0000256" key="1">
    <source>
        <dbReference type="ARBA" id="ARBA00004141"/>
    </source>
</evidence>
<dbReference type="GO" id="GO:0017004">
    <property type="term" value="P:cytochrome complex assembly"/>
    <property type="evidence" value="ECO:0007669"/>
    <property type="project" value="InterPro"/>
</dbReference>
<dbReference type="Proteomes" id="UP000308230">
    <property type="component" value="Unassembled WGS sequence"/>
</dbReference>
<comment type="subcellular location">
    <subcellularLocation>
        <location evidence="1">Membrane</location>
        <topology evidence="1">Multi-pass membrane protein</topology>
    </subcellularLocation>
</comment>
<evidence type="ECO:0000256" key="2">
    <source>
        <dbReference type="ARBA" id="ARBA00006143"/>
    </source>
</evidence>
<dbReference type="Pfam" id="PF02683">
    <property type="entry name" value="DsbD_TM"/>
    <property type="match status" value="1"/>
</dbReference>
<accession>A0A5R9F4K4</accession>
<keyword evidence="3 6" id="KW-0812">Transmembrane</keyword>
<organism evidence="8 9">
    <name type="scientific">Exobacillus caeni</name>
    <dbReference type="NCBI Taxonomy" id="2574798"/>
    <lineage>
        <taxon>Bacteria</taxon>
        <taxon>Bacillati</taxon>
        <taxon>Bacillota</taxon>
        <taxon>Bacilli</taxon>
        <taxon>Bacillales</taxon>
        <taxon>Guptibacillaceae</taxon>
        <taxon>Exobacillus</taxon>
    </lineage>
</organism>
<evidence type="ECO:0000259" key="7">
    <source>
        <dbReference type="Pfam" id="PF02683"/>
    </source>
</evidence>
<dbReference type="EMBL" id="SWLG01000006">
    <property type="protein sequence ID" value="TLS37429.1"/>
    <property type="molecule type" value="Genomic_DNA"/>
</dbReference>
<proteinExistence type="inferred from homology"/>
<dbReference type="RefSeq" id="WP_138125849.1">
    <property type="nucleotide sequence ID" value="NZ_SWLG01000006.1"/>
</dbReference>
<feature type="transmembrane region" description="Helical" evidence="6">
    <location>
        <begin position="87"/>
        <end position="107"/>
    </location>
</feature>
<gene>
    <name evidence="8" type="ORF">FCL54_09785</name>
</gene>
<evidence type="ECO:0000256" key="5">
    <source>
        <dbReference type="ARBA" id="ARBA00023136"/>
    </source>
</evidence>
<feature type="transmembrane region" description="Helical" evidence="6">
    <location>
        <begin position="163"/>
        <end position="186"/>
    </location>
</feature>
<keyword evidence="5 6" id="KW-0472">Membrane</keyword>
<dbReference type="AlphaFoldDB" id="A0A5R9F4K4"/>
<comment type="similarity">
    <text evidence="2">Belongs to the DsbD family.</text>
</comment>
<name>A0A5R9F4K4_9BACL</name>
<feature type="transmembrane region" description="Helical" evidence="6">
    <location>
        <begin position="53"/>
        <end position="81"/>
    </location>
</feature>
<evidence type="ECO:0000313" key="8">
    <source>
        <dbReference type="EMBL" id="TLS37429.1"/>
    </source>
</evidence>
<feature type="transmembrane region" description="Helical" evidence="6">
    <location>
        <begin position="198"/>
        <end position="217"/>
    </location>
</feature>
<feature type="domain" description="Cytochrome C biogenesis protein transmembrane" evidence="7">
    <location>
        <begin position="5"/>
        <end position="213"/>
    </location>
</feature>
<dbReference type="InterPro" id="IPR003834">
    <property type="entry name" value="Cyt_c_assmbl_TM_dom"/>
</dbReference>
<feature type="transmembrane region" description="Helical" evidence="6">
    <location>
        <begin position="6"/>
        <end position="32"/>
    </location>
</feature>